<dbReference type="KEGG" id="rpne:NCTC8284_00816"/>
<name>A0A3S4TYE9_9PAST</name>
<dbReference type="Proteomes" id="UP000278733">
    <property type="component" value="Chromosome"/>
</dbReference>
<evidence type="ECO:0000313" key="1">
    <source>
        <dbReference type="EMBL" id="VEH65671.1"/>
    </source>
</evidence>
<protein>
    <submittedName>
        <fullName evidence="1">Putative transporter</fullName>
    </submittedName>
</protein>
<dbReference type="AlphaFoldDB" id="A0A3S4TYE9"/>
<organism evidence="1 2">
    <name type="scientific">Rodentibacter pneumotropicus</name>
    <dbReference type="NCBI Taxonomy" id="758"/>
    <lineage>
        <taxon>Bacteria</taxon>
        <taxon>Pseudomonadati</taxon>
        <taxon>Pseudomonadota</taxon>
        <taxon>Gammaproteobacteria</taxon>
        <taxon>Pasteurellales</taxon>
        <taxon>Pasteurellaceae</taxon>
        <taxon>Rodentibacter</taxon>
    </lineage>
</organism>
<accession>A0A3S4TYE9</accession>
<sequence>MERPLGTNDEPNTGKRYFTFLKHIALPAVRELRQELIGKYNLSVQVNTLFEQEEPAVELVIQKESMRDFMYGIKSVGREVSEQLINDENLPHIQHSTTYEPYTYFFDGRVGYDVQYMDQDELIADILRQYERYLTLLDDVGQELMAHEQVELAE</sequence>
<evidence type="ECO:0000313" key="2">
    <source>
        <dbReference type="Proteomes" id="UP000278733"/>
    </source>
</evidence>
<gene>
    <name evidence="1" type="ORF">NCTC8284_00816</name>
</gene>
<reference evidence="1 2" key="1">
    <citation type="submission" date="2018-12" db="EMBL/GenBank/DDBJ databases">
        <authorList>
            <consortium name="Pathogen Informatics"/>
        </authorList>
    </citation>
    <scope>NUCLEOTIDE SEQUENCE [LARGE SCALE GENOMIC DNA]</scope>
    <source>
        <strain evidence="1 2">NCTC8284</strain>
    </source>
</reference>
<proteinExistence type="predicted"/>
<dbReference type="EMBL" id="LR134405">
    <property type="protein sequence ID" value="VEH65671.1"/>
    <property type="molecule type" value="Genomic_DNA"/>
</dbReference>